<accession>A0A835CX72</accession>
<protein>
    <recommendedName>
        <fullName evidence="3">Small ribosomal subunit protein uS10 domain-containing protein</fullName>
    </recommendedName>
</protein>
<evidence type="ECO:0000313" key="4">
    <source>
        <dbReference type="EMBL" id="KAF7996230.1"/>
    </source>
</evidence>
<evidence type="ECO:0000256" key="2">
    <source>
        <dbReference type="ARBA" id="ARBA00023274"/>
    </source>
</evidence>
<evidence type="ECO:0000256" key="1">
    <source>
        <dbReference type="ARBA" id="ARBA00022980"/>
    </source>
</evidence>
<dbReference type="InterPro" id="IPR027487">
    <property type="entry name" value="Ribosomal_mL48"/>
</dbReference>
<feature type="domain" description="Small ribosomal subunit protein uS10" evidence="3">
    <location>
        <begin position="50"/>
        <end position="145"/>
    </location>
</feature>
<dbReference type="GO" id="GO:1990904">
    <property type="term" value="C:ribonucleoprotein complex"/>
    <property type="evidence" value="ECO:0007669"/>
    <property type="project" value="UniProtKB-KW"/>
</dbReference>
<dbReference type="PANTHER" id="PTHR13473">
    <property type="entry name" value="MITOCHONDRIAL RIBOSOMAL PROTEIN L48"/>
    <property type="match status" value="1"/>
</dbReference>
<dbReference type="EMBL" id="JACMRX010000001">
    <property type="protein sequence ID" value="KAF7996230.1"/>
    <property type="molecule type" value="Genomic_DNA"/>
</dbReference>
<keyword evidence="5" id="KW-1185">Reference proteome</keyword>
<proteinExistence type="predicted"/>
<dbReference type="SMART" id="SM01403">
    <property type="entry name" value="Ribosomal_S10"/>
    <property type="match status" value="1"/>
</dbReference>
<evidence type="ECO:0000313" key="5">
    <source>
        <dbReference type="Proteomes" id="UP000639338"/>
    </source>
</evidence>
<organism evidence="4 5">
    <name type="scientific">Aphidius gifuensis</name>
    <name type="common">Parasitoid wasp</name>
    <dbReference type="NCBI Taxonomy" id="684658"/>
    <lineage>
        <taxon>Eukaryota</taxon>
        <taxon>Metazoa</taxon>
        <taxon>Ecdysozoa</taxon>
        <taxon>Arthropoda</taxon>
        <taxon>Hexapoda</taxon>
        <taxon>Insecta</taxon>
        <taxon>Pterygota</taxon>
        <taxon>Neoptera</taxon>
        <taxon>Endopterygota</taxon>
        <taxon>Hymenoptera</taxon>
        <taxon>Apocrita</taxon>
        <taxon>Ichneumonoidea</taxon>
        <taxon>Braconidae</taxon>
        <taxon>Aphidiinae</taxon>
        <taxon>Aphidius</taxon>
    </lineage>
</organism>
<dbReference type="GO" id="GO:0005761">
    <property type="term" value="C:mitochondrial ribosome"/>
    <property type="evidence" value="ECO:0007669"/>
    <property type="project" value="InterPro"/>
</dbReference>
<dbReference type="Pfam" id="PF00338">
    <property type="entry name" value="Ribosomal_S10"/>
    <property type="match status" value="1"/>
</dbReference>
<reference evidence="4 5" key="1">
    <citation type="submission" date="2020-08" db="EMBL/GenBank/DDBJ databases">
        <title>Aphidius gifuensis genome sequencing and assembly.</title>
        <authorList>
            <person name="Du Z."/>
        </authorList>
    </citation>
    <scope>NUCLEOTIDE SEQUENCE [LARGE SCALE GENOMIC DNA]</scope>
    <source>
        <strain evidence="4">YNYX2018</strain>
        <tissue evidence="4">Adults</tissue>
    </source>
</reference>
<dbReference type="Gene3D" id="3.30.70.600">
    <property type="entry name" value="Ribosomal protein S10 domain"/>
    <property type="match status" value="1"/>
</dbReference>
<dbReference type="OrthoDB" id="5984298at2759"/>
<keyword evidence="2" id="KW-0687">Ribonucleoprotein</keyword>
<dbReference type="PANTHER" id="PTHR13473:SF0">
    <property type="entry name" value="LARGE RIBOSOMAL SUBUNIT PROTEIN ML48"/>
    <property type="match status" value="1"/>
</dbReference>
<dbReference type="InterPro" id="IPR036838">
    <property type="entry name" value="Ribosomal_uS10_dom_sf"/>
</dbReference>
<dbReference type="AlphaFoldDB" id="A0A835CX72"/>
<dbReference type="InterPro" id="IPR027486">
    <property type="entry name" value="Ribosomal_uS10_dom"/>
</dbReference>
<keyword evidence="1" id="KW-0689">Ribosomal protein</keyword>
<dbReference type="Proteomes" id="UP000639338">
    <property type="component" value="Unassembled WGS sequence"/>
</dbReference>
<sequence length="177" mass="20671">MAVFILRKVLKSQLANQMMTVSRYSQFADLYTPDYLELMKPKIPLYPTINIQVKGYNFPVLEQFQKLVHQLAENMDIDVENSYALPGKSLKIKKYKLGSSVLDAEYKLEIYERNIQISHMSTPKLPILIRMMEAALPEGVTMTVDEWTFEKDELRYVPDKELMDLKVELEGMQRKKS</sequence>
<gene>
    <name evidence="4" type="ORF">HCN44_001862</name>
</gene>
<comment type="caution">
    <text evidence="4">The sequence shown here is derived from an EMBL/GenBank/DDBJ whole genome shotgun (WGS) entry which is preliminary data.</text>
</comment>
<dbReference type="SUPFAM" id="SSF54999">
    <property type="entry name" value="Ribosomal protein S10"/>
    <property type="match status" value="1"/>
</dbReference>
<evidence type="ECO:0000259" key="3">
    <source>
        <dbReference type="SMART" id="SM01403"/>
    </source>
</evidence>
<name>A0A835CX72_APHGI</name>